<organism evidence="2 3">
    <name type="scientific">Wansuia hejianensis</name>
    <dbReference type="NCBI Taxonomy" id="2763667"/>
    <lineage>
        <taxon>Bacteria</taxon>
        <taxon>Bacillati</taxon>
        <taxon>Bacillota</taxon>
        <taxon>Clostridia</taxon>
        <taxon>Lachnospirales</taxon>
        <taxon>Lachnospiraceae</taxon>
        <taxon>Wansuia</taxon>
    </lineage>
</organism>
<dbReference type="Pfam" id="PF01814">
    <property type="entry name" value="Hemerythrin"/>
    <property type="match status" value="1"/>
</dbReference>
<name>A0A926INT7_9FIRM</name>
<dbReference type="PANTHER" id="PTHR39966:SF1">
    <property type="entry name" value="HEMERYTHRIN-LIKE DOMAIN-CONTAINING PROTEIN"/>
    <property type="match status" value="1"/>
</dbReference>
<evidence type="ECO:0000259" key="1">
    <source>
        <dbReference type="Pfam" id="PF01814"/>
    </source>
</evidence>
<dbReference type="Proteomes" id="UP000601522">
    <property type="component" value="Unassembled WGS sequence"/>
</dbReference>
<dbReference type="CDD" id="cd12108">
    <property type="entry name" value="Hr-like"/>
    <property type="match status" value="1"/>
</dbReference>
<feature type="domain" description="Hemerythrin-like" evidence="1">
    <location>
        <begin position="4"/>
        <end position="139"/>
    </location>
</feature>
<dbReference type="InterPro" id="IPR012312">
    <property type="entry name" value="Hemerythrin-like"/>
</dbReference>
<reference evidence="2 3" key="1">
    <citation type="submission" date="2020-08" db="EMBL/GenBank/DDBJ databases">
        <title>Genome public.</title>
        <authorList>
            <person name="Liu C."/>
            <person name="Sun Q."/>
        </authorList>
    </citation>
    <scope>NUCLEOTIDE SEQUENCE [LARGE SCALE GENOMIC DNA]</scope>
    <source>
        <strain evidence="2 3">NSJ-26</strain>
    </source>
</reference>
<evidence type="ECO:0000313" key="3">
    <source>
        <dbReference type="Proteomes" id="UP000601522"/>
    </source>
</evidence>
<dbReference type="GO" id="GO:0005886">
    <property type="term" value="C:plasma membrane"/>
    <property type="evidence" value="ECO:0007669"/>
    <property type="project" value="TreeGrafter"/>
</dbReference>
<dbReference type="AlphaFoldDB" id="A0A926INT7"/>
<evidence type="ECO:0000313" key="2">
    <source>
        <dbReference type="EMBL" id="MBC8591013.1"/>
    </source>
</evidence>
<comment type="caution">
    <text evidence="2">The sequence shown here is derived from an EMBL/GenBank/DDBJ whole genome shotgun (WGS) entry which is preliminary data.</text>
</comment>
<dbReference type="Gene3D" id="1.20.120.520">
    <property type="entry name" value="nmb1532 protein domain like"/>
    <property type="match status" value="1"/>
</dbReference>
<dbReference type="PANTHER" id="PTHR39966">
    <property type="entry name" value="BLL2471 PROTEIN-RELATED"/>
    <property type="match status" value="1"/>
</dbReference>
<proteinExistence type="predicted"/>
<dbReference type="RefSeq" id="WP_249323850.1">
    <property type="nucleotide sequence ID" value="NZ_JACRTK010000003.1"/>
</dbReference>
<keyword evidence="3" id="KW-1185">Reference proteome</keyword>
<dbReference type="EMBL" id="JACRTK010000003">
    <property type="protein sequence ID" value="MBC8591013.1"/>
    <property type="molecule type" value="Genomic_DNA"/>
</dbReference>
<gene>
    <name evidence="2" type="ORF">H8689_07785</name>
</gene>
<protein>
    <submittedName>
        <fullName evidence="2">Hemerythrin domain-containing protein</fullName>
    </submittedName>
</protein>
<accession>A0A926INT7</accession>
<sequence length="184" mass="21651">MESIKTMIEEHENIRRMLKVAREVSYRVMTLGDFDIDDVNKIIDFVRMYADKHHHGKEEDILFDTMNKEIKKLSESGAITGMYIEHDMGRLYMGNLEKAVDEFRAGDDKARLDIIANCISYTDLLDRHIEKENTAMYRFAENMLNDNSKTYIEKECKKVEDNASEEGLQDKYLKMLSELENKYL</sequence>